<sequence>MNYGDSTGFRVFYANASGTGFTQSYTLAWSATNVWVGDFNGDGKDDFMINYGDTTGFRVLYANAAGNGFAQNYTLAWSPTTVYVGDFNGDGKDDFALNYGDATGWRFVYSTGSNNFAQLHTRPGGVTPLTVDDFNGDGRDDLLLNYGDATGWRAVYSLGTSFKQYWTRSWGSTTARAGDFDGDGSADFAVHYGDSRGFRFLYGSGSGEGSWPESCAEIRDIDASNGDGEYLIEIEGHEVVVTCVDMASTPKEYLTLPNTGSANYSAYGTGQNTSTPAVRTEYTKVRLNPVDLTVDITDKRFSTSNGKWAQFGWSYHYEWDYAHAADCRSPWSQTGRANVDLTGTPFAVEQDQFVVWGSEPAGTVTYSAGDQVVELTGGGYCGDHRPEGTQLQLRWAD</sequence>
<reference evidence="4" key="1">
    <citation type="submission" date="2022-11" db="EMBL/GenBank/DDBJ databases">
        <title>Minimal conservation of predation-associated metabolite biosynthetic gene clusters underscores biosynthetic potential of Myxococcota including descriptions for ten novel species: Archangium lansinium sp. nov., Myxococcus landrumus sp. nov., Nannocystis bai.</title>
        <authorList>
            <person name="Ahearne A."/>
            <person name="Stevens C."/>
            <person name="Phillips K."/>
        </authorList>
    </citation>
    <scope>NUCLEOTIDE SEQUENCE</scope>
    <source>
        <strain evidence="4">Na p29</strain>
    </source>
</reference>
<evidence type="ECO:0000259" key="3">
    <source>
        <dbReference type="PROSITE" id="PS51046"/>
    </source>
</evidence>
<organism evidence="4 5">
    <name type="scientific">Nannocystis pusilla</name>
    <dbReference type="NCBI Taxonomy" id="889268"/>
    <lineage>
        <taxon>Bacteria</taxon>
        <taxon>Pseudomonadati</taxon>
        <taxon>Myxococcota</taxon>
        <taxon>Polyangia</taxon>
        <taxon>Nannocystales</taxon>
        <taxon>Nannocystaceae</taxon>
        <taxon>Nannocystis</taxon>
    </lineage>
</organism>
<dbReference type="InterPro" id="IPR012314">
    <property type="entry name" value="Pept_M12B_GON-ADAMTSs"/>
</dbReference>
<dbReference type="PANTHER" id="PTHR46580">
    <property type="entry name" value="SENSOR KINASE-RELATED"/>
    <property type="match status" value="1"/>
</dbReference>
<evidence type="ECO:0000313" key="4">
    <source>
        <dbReference type="EMBL" id="MCY1010799.1"/>
    </source>
</evidence>
<accession>A0A9X3J1K5</accession>
<dbReference type="Gene3D" id="2.40.128.340">
    <property type="match status" value="2"/>
</dbReference>
<dbReference type="AlphaFoldDB" id="A0A9X3J1K5"/>
<dbReference type="GO" id="GO:0008270">
    <property type="term" value="F:zinc ion binding"/>
    <property type="evidence" value="ECO:0007669"/>
    <property type="project" value="InterPro"/>
</dbReference>
<keyword evidence="5" id="KW-1185">Reference proteome</keyword>
<keyword evidence="1" id="KW-0479">Metal-binding</keyword>
<comment type="caution">
    <text evidence="4">The sequence shown here is derived from an EMBL/GenBank/DDBJ whole genome shotgun (WGS) entry which is preliminary data.</text>
</comment>
<evidence type="ECO:0000256" key="2">
    <source>
        <dbReference type="ARBA" id="ARBA00022729"/>
    </source>
</evidence>
<evidence type="ECO:0000256" key="1">
    <source>
        <dbReference type="ARBA" id="ARBA00022723"/>
    </source>
</evidence>
<dbReference type="PANTHER" id="PTHR46580:SF4">
    <property type="entry name" value="ATP_GTP-BINDING PROTEIN"/>
    <property type="match status" value="1"/>
</dbReference>
<name>A0A9X3J1K5_9BACT</name>
<dbReference type="InterPro" id="IPR028994">
    <property type="entry name" value="Integrin_alpha_N"/>
</dbReference>
<dbReference type="PROSITE" id="PS51046">
    <property type="entry name" value="GON"/>
    <property type="match status" value="1"/>
</dbReference>
<feature type="domain" description="GON" evidence="3">
    <location>
        <begin position="211"/>
        <end position="267"/>
    </location>
</feature>
<dbReference type="Pfam" id="PF08685">
    <property type="entry name" value="GON"/>
    <property type="match status" value="2"/>
</dbReference>
<dbReference type="GO" id="GO:0004222">
    <property type="term" value="F:metalloendopeptidase activity"/>
    <property type="evidence" value="ECO:0007669"/>
    <property type="project" value="InterPro"/>
</dbReference>
<gene>
    <name evidence="4" type="ORF">OV079_35595</name>
</gene>
<proteinExistence type="predicted"/>
<keyword evidence="2" id="KW-0732">Signal</keyword>
<dbReference type="EMBL" id="JAPNKE010000002">
    <property type="protein sequence ID" value="MCY1010799.1"/>
    <property type="molecule type" value="Genomic_DNA"/>
</dbReference>
<protein>
    <submittedName>
        <fullName evidence="4">GON domain-containing protein</fullName>
    </submittedName>
</protein>
<dbReference type="SUPFAM" id="SSF69318">
    <property type="entry name" value="Integrin alpha N-terminal domain"/>
    <property type="match status" value="1"/>
</dbReference>
<evidence type="ECO:0000313" key="5">
    <source>
        <dbReference type="Proteomes" id="UP001150924"/>
    </source>
</evidence>
<dbReference type="Pfam" id="PF13517">
    <property type="entry name" value="FG-GAP_3"/>
    <property type="match status" value="2"/>
</dbReference>
<dbReference type="InterPro" id="IPR013517">
    <property type="entry name" value="FG-GAP"/>
</dbReference>
<dbReference type="Proteomes" id="UP001150924">
    <property type="component" value="Unassembled WGS sequence"/>
</dbReference>